<reference evidence="2" key="1">
    <citation type="journal article" date="2023" name="Nat. Plants">
        <title>Single-cell RNA sequencing provides a high-resolution roadmap for understanding the multicellular compartmentation of specialized metabolism.</title>
        <authorList>
            <person name="Sun S."/>
            <person name="Shen X."/>
            <person name="Li Y."/>
            <person name="Li Y."/>
            <person name="Wang S."/>
            <person name="Li R."/>
            <person name="Zhang H."/>
            <person name="Shen G."/>
            <person name="Guo B."/>
            <person name="Wei J."/>
            <person name="Xu J."/>
            <person name="St-Pierre B."/>
            <person name="Chen S."/>
            <person name="Sun C."/>
        </authorList>
    </citation>
    <scope>NUCLEOTIDE SEQUENCE [LARGE SCALE GENOMIC DNA]</scope>
</reference>
<proteinExistence type="predicted"/>
<organism evidence="1 2">
    <name type="scientific">Catharanthus roseus</name>
    <name type="common">Madagascar periwinkle</name>
    <name type="synonym">Vinca rosea</name>
    <dbReference type="NCBI Taxonomy" id="4058"/>
    <lineage>
        <taxon>Eukaryota</taxon>
        <taxon>Viridiplantae</taxon>
        <taxon>Streptophyta</taxon>
        <taxon>Embryophyta</taxon>
        <taxon>Tracheophyta</taxon>
        <taxon>Spermatophyta</taxon>
        <taxon>Magnoliopsida</taxon>
        <taxon>eudicotyledons</taxon>
        <taxon>Gunneridae</taxon>
        <taxon>Pentapetalae</taxon>
        <taxon>asterids</taxon>
        <taxon>lamiids</taxon>
        <taxon>Gentianales</taxon>
        <taxon>Apocynaceae</taxon>
        <taxon>Rauvolfioideae</taxon>
        <taxon>Vinceae</taxon>
        <taxon>Catharanthinae</taxon>
        <taxon>Catharanthus</taxon>
    </lineage>
</organism>
<dbReference type="EMBL" id="CM044703">
    <property type="protein sequence ID" value="KAI5671873.1"/>
    <property type="molecule type" value="Genomic_DNA"/>
</dbReference>
<comment type="caution">
    <text evidence="1">The sequence shown here is derived from an EMBL/GenBank/DDBJ whole genome shotgun (WGS) entry which is preliminary data.</text>
</comment>
<accession>A0ACC0BH08</accession>
<gene>
    <name evidence="1" type="ORF">M9H77_12237</name>
</gene>
<evidence type="ECO:0000313" key="2">
    <source>
        <dbReference type="Proteomes" id="UP001060085"/>
    </source>
</evidence>
<name>A0ACC0BH08_CATRO</name>
<sequence length="117" mass="13958">MDHSLMAKFQSFLLCYYEKVSINMAETDFTAGMVEYNLCCVRCFIWGKLMNAKNYRSVICQVWGCLDLNVIKFQERVYELFCPKEDSRKKALDREPWCIDNYLFIIKLWDPAKEARL</sequence>
<protein>
    <submittedName>
        <fullName evidence="1">Uncharacterized protein</fullName>
    </submittedName>
</protein>
<dbReference type="Proteomes" id="UP001060085">
    <property type="component" value="Linkage Group LG03"/>
</dbReference>
<evidence type="ECO:0000313" key="1">
    <source>
        <dbReference type="EMBL" id="KAI5671873.1"/>
    </source>
</evidence>
<keyword evidence="2" id="KW-1185">Reference proteome</keyword>